<evidence type="ECO:0000256" key="1">
    <source>
        <dbReference type="PROSITE-ProRule" id="PRU00339"/>
    </source>
</evidence>
<dbReference type="Pfam" id="PF00931">
    <property type="entry name" value="NB-ARC"/>
    <property type="match status" value="1"/>
</dbReference>
<dbReference type="AlphaFoldDB" id="A0A328VH67"/>
<dbReference type="InterPro" id="IPR011990">
    <property type="entry name" value="TPR-like_helical_dom_sf"/>
</dbReference>
<proteinExistence type="predicted"/>
<dbReference type="Pfam" id="PF13181">
    <property type="entry name" value="TPR_8"/>
    <property type="match status" value="1"/>
</dbReference>
<dbReference type="SMART" id="SM00028">
    <property type="entry name" value="TPR"/>
    <property type="match status" value="3"/>
</dbReference>
<dbReference type="InterPro" id="IPR002182">
    <property type="entry name" value="NB-ARC"/>
</dbReference>
<dbReference type="EMBL" id="MCIF01000002">
    <property type="protein sequence ID" value="RAQ96349.1"/>
    <property type="molecule type" value="Genomic_DNA"/>
</dbReference>
<evidence type="ECO:0000313" key="4">
    <source>
        <dbReference type="Proteomes" id="UP000248706"/>
    </source>
</evidence>
<feature type="domain" description="NB-ARC" evidence="2">
    <location>
        <begin position="59"/>
        <end position="171"/>
    </location>
</feature>
<dbReference type="PROSITE" id="PS50005">
    <property type="entry name" value="TPR"/>
    <property type="match status" value="1"/>
</dbReference>
<gene>
    <name evidence="3" type="ORF">A4R35_12455</name>
</gene>
<sequence>MQGWEYNNLVSGGGQAGGGTPPLSAALQPTPQRRQQFTFGIYSTTPPATEPECILQRADEVNAVRRMLSNPNTSAVFLTGEPGVGKSTLAALVYKSIQAMAQVAKEPPLQPRYFVWLSISSFANLPDVIAAILRSINVDTSTFFLLKPEQQIAALVRALRRPHESAFIVLDQFEQLLDPETAQGLVGRGALAAFFEMLQMDLGTSRLLLTSYLSPYGPLNDDEKRVRSYLVSRVSIPEGVSLLLQRGLQGSYEDLSLVWQRCGGHVFALLLVCALVQLSGISLSYLLHAAEYQPLWSGDVTLQTIAALYRHLSPLQTLLLRALALFSEPVPLTGIVTTVTGQYASAHALRFEQELLQLAQLSLVQCSLNEAGTTCYDLHSLLRQYVLAAYLEGNDLQHSEALENMLGLRSPLLEALAGLKPDEPEAREIALANSHLQVAAYYRRLALEQCPPREQRTGLQDVVPLLHAIRHLCLGWRWQEACDLLFDESLHESLMRWGTWNTLMSMYTGMLPPSGLLTRHDEGLVNSHLGLLYARLGEYEQSQLCYERAFSIQQALGDQHDAAVTLVNMGELYRSMGALQQAQTYFEQALLLNRQLAEPDPEIECVALHNLGLLCQTQKQYQQALSYYQQSLKLALRTQERYDIGMIVTNMGMLLYEQGRQVEGLALLFFAVQWRQALQDPTVSTVELFLNTLEQRLGAETFAGLRQAALLQQEQLLSQLFA</sequence>
<feature type="repeat" description="TPR" evidence="1">
    <location>
        <begin position="563"/>
        <end position="596"/>
    </location>
</feature>
<dbReference type="GO" id="GO:0043531">
    <property type="term" value="F:ADP binding"/>
    <property type="evidence" value="ECO:0007669"/>
    <property type="project" value="InterPro"/>
</dbReference>
<keyword evidence="4" id="KW-1185">Reference proteome</keyword>
<evidence type="ECO:0000313" key="3">
    <source>
        <dbReference type="EMBL" id="RAQ96349.1"/>
    </source>
</evidence>
<dbReference type="Gene3D" id="1.25.40.10">
    <property type="entry name" value="Tetratricopeptide repeat domain"/>
    <property type="match status" value="1"/>
</dbReference>
<organism evidence="3 4">
    <name type="scientific">Thermogemmatispora tikiterensis</name>
    <dbReference type="NCBI Taxonomy" id="1825093"/>
    <lineage>
        <taxon>Bacteria</taxon>
        <taxon>Bacillati</taxon>
        <taxon>Chloroflexota</taxon>
        <taxon>Ktedonobacteria</taxon>
        <taxon>Thermogemmatisporales</taxon>
        <taxon>Thermogemmatisporaceae</taxon>
        <taxon>Thermogemmatispora</taxon>
    </lineage>
</organism>
<keyword evidence="1" id="KW-0802">TPR repeat</keyword>
<dbReference type="PANTHER" id="PTHR10098">
    <property type="entry name" value="RAPSYN-RELATED"/>
    <property type="match status" value="1"/>
</dbReference>
<dbReference type="RefSeq" id="WP_112429857.1">
    <property type="nucleotide sequence ID" value="NZ_MCIF01000002.1"/>
</dbReference>
<dbReference type="InterPro" id="IPR019734">
    <property type="entry name" value="TPR_rpt"/>
</dbReference>
<dbReference type="Proteomes" id="UP000248706">
    <property type="component" value="Unassembled WGS sequence"/>
</dbReference>
<accession>A0A328VH67</accession>
<dbReference type="SUPFAM" id="SSF52540">
    <property type="entry name" value="P-loop containing nucleoside triphosphate hydrolases"/>
    <property type="match status" value="1"/>
</dbReference>
<dbReference type="InterPro" id="IPR027417">
    <property type="entry name" value="P-loop_NTPase"/>
</dbReference>
<evidence type="ECO:0000259" key="2">
    <source>
        <dbReference type="Pfam" id="PF00931"/>
    </source>
</evidence>
<reference evidence="3 4" key="1">
    <citation type="submission" date="2016-08" db="EMBL/GenBank/DDBJ databases">
        <title>Analysis of Carbohydrate Active Enzymes in Thermogemmatispora T81 Reveals Carbohydrate Degradation Ability.</title>
        <authorList>
            <person name="Tomazini A."/>
            <person name="Lal S."/>
            <person name="Stott M."/>
            <person name="Henrissat B."/>
            <person name="Polikarpov I."/>
            <person name="Sparling R."/>
            <person name="Levin D.B."/>
        </authorList>
    </citation>
    <scope>NUCLEOTIDE SEQUENCE [LARGE SCALE GENOMIC DNA]</scope>
    <source>
        <strain evidence="3 4">T81</strain>
    </source>
</reference>
<protein>
    <recommendedName>
        <fullName evidence="2">NB-ARC domain-containing protein</fullName>
    </recommendedName>
</protein>
<dbReference type="Gene3D" id="3.40.50.300">
    <property type="entry name" value="P-loop containing nucleotide triphosphate hydrolases"/>
    <property type="match status" value="1"/>
</dbReference>
<name>A0A328VH67_9CHLR</name>
<dbReference type="Pfam" id="PF13424">
    <property type="entry name" value="TPR_12"/>
    <property type="match status" value="1"/>
</dbReference>
<dbReference type="OrthoDB" id="136372at2"/>
<dbReference type="SUPFAM" id="SSF48452">
    <property type="entry name" value="TPR-like"/>
    <property type="match status" value="1"/>
</dbReference>
<dbReference type="CDD" id="cd00009">
    <property type="entry name" value="AAA"/>
    <property type="match status" value="1"/>
</dbReference>
<comment type="caution">
    <text evidence="3">The sequence shown here is derived from an EMBL/GenBank/DDBJ whole genome shotgun (WGS) entry which is preliminary data.</text>
</comment>